<organism evidence="2 3">
    <name type="scientific">Burkholderia pseudomallei (strain 1710b)</name>
    <dbReference type="NCBI Taxonomy" id="320372"/>
    <lineage>
        <taxon>Bacteria</taxon>
        <taxon>Pseudomonadati</taxon>
        <taxon>Pseudomonadota</taxon>
        <taxon>Betaproteobacteria</taxon>
        <taxon>Burkholderiales</taxon>
        <taxon>Burkholderiaceae</taxon>
        <taxon>Burkholderia</taxon>
        <taxon>pseudomallei group</taxon>
    </lineage>
</organism>
<dbReference type="EnsemblBacteria" id="ABA48653">
    <property type="protein sequence ID" value="ABA48653"/>
    <property type="gene ID" value="BURPS1710b_1091"/>
</dbReference>
<reference evidence="2 3" key="1">
    <citation type="submission" date="2005-09" db="EMBL/GenBank/DDBJ databases">
        <authorList>
            <person name="Woods D.E."/>
            <person name="Nierman W.C."/>
        </authorList>
    </citation>
    <scope>NUCLEOTIDE SEQUENCE [LARGE SCALE GENOMIC DNA]</scope>
    <source>
        <strain evidence="2 3">1710b</strain>
    </source>
</reference>
<name>Q3JVA1_BURP1</name>
<feature type="region of interest" description="Disordered" evidence="1">
    <location>
        <begin position="469"/>
        <end position="557"/>
    </location>
</feature>
<dbReference type="HOGENOM" id="CLU_462862_0_0_4"/>
<evidence type="ECO:0000256" key="1">
    <source>
        <dbReference type="SAM" id="MobiDB-lite"/>
    </source>
</evidence>
<feature type="compositionally biased region" description="Basic and acidic residues" evidence="1">
    <location>
        <begin position="135"/>
        <end position="151"/>
    </location>
</feature>
<feature type="region of interest" description="Disordered" evidence="1">
    <location>
        <begin position="230"/>
        <end position="252"/>
    </location>
</feature>
<feature type="compositionally biased region" description="Basic and acidic residues" evidence="1">
    <location>
        <begin position="230"/>
        <end position="245"/>
    </location>
</feature>
<proteinExistence type="predicted"/>
<gene>
    <name evidence="2" type="ordered locus">BURPS1710b_1091</name>
</gene>
<dbReference type="KEGG" id="bpm:BURPS1710b_1091"/>
<dbReference type="AlphaFoldDB" id="Q3JVA1"/>
<feature type="compositionally biased region" description="Basic and acidic residues" evidence="1">
    <location>
        <begin position="469"/>
        <end position="488"/>
    </location>
</feature>
<feature type="region of interest" description="Disordered" evidence="1">
    <location>
        <begin position="377"/>
        <end position="425"/>
    </location>
</feature>
<evidence type="ECO:0000313" key="3">
    <source>
        <dbReference type="Proteomes" id="UP000002700"/>
    </source>
</evidence>
<accession>Q3JVA1</accession>
<feature type="compositionally biased region" description="Basic residues" evidence="1">
    <location>
        <begin position="152"/>
        <end position="164"/>
    </location>
</feature>
<feature type="compositionally biased region" description="Basic and acidic residues" evidence="1">
    <location>
        <begin position="499"/>
        <end position="557"/>
    </location>
</feature>
<feature type="region of interest" description="Disordered" evidence="1">
    <location>
        <begin position="1"/>
        <end position="47"/>
    </location>
</feature>
<evidence type="ECO:0000313" key="2">
    <source>
        <dbReference type="EMBL" id="ABA48653.1"/>
    </source>
</evidence>
<feature type="compositionally biased region" description="Basic and acidic residues" evidence="1">
    <location>
        <begin position="388"/>
        <end position="425"/>
    </location>
</feature>
<sequence>MRKHRRSAMTPRPVERHPPNGRLPSSGPPRRYRHAPRLSGRAHRDGRVADACHACERAPRLSRPHRLAQFGEQRVAAPRRPRRSALRLVDERAKACVDGRRAPELPGKAHDLAVDPVDLGRAFRSQIIGHRRTRERIDLEHLPAEPREQRVRHAQHPRHPRGRQRREPGGTNLRRRQHAQRLGLRERETAPIAARREFLLQRPVRERVDRVVEIEQQLRPLNRAHVLARHERQPRALERGREAAQRGRGLGLQRARRALMESALAARDDVERHHAGKHRRAGQRGAQHVRVAHAVLKTDDDRAGPRDACERRADGGRRRRLHRDEHEFGGGERRIRRRERNRGWRHAHVAAAIIGQREPVRAQLVADPRAADQRDIRAAREQPAAEIAADRARAIDADRRHRARRGSDARVARAHTHRPDAPLDRVAHVAAQAGEERNLGDDEQRADDEPDQVVDERGLAAFEVMADELDHPADEKEPEPRAEPERGRLRGKRAAGPEAQREQRGHRDAEAQVEPQIEKRRRERDERRGRERECAPCAERRPRQQHRHRDDDHRNADEMRRNVACVAVIGRVLRELVDQGPHRVSSRCE</sequence>
<dbReference type="Proteomes" id="UP000002700">
    <property type="component" value="Chromosome I"/>
</dbReference>
<feature type="region of interest" description="Disordered" evidence="1">
    <location>
        <begin position="134"/>
        <end position="183"/>
    </location>
</feature>
<dbReference type="EMBL" id="CP000124">
    <property type="protein sequence ID" value="ABA48653.1"/>
    <property type="molecule type" value="Genomic_DNA"/>
</dbReference>
<protein>
    <submittedName>
        <fullName evidence="2">Uncharacterized protein</fullName>
    </submittedName>
</protein>